<proteinExistence type="inferred from homology"/>
<dbReference type="AlphaFoldDB" id="A0A553NMV9"/>
<evidence type="ECO:0008006" key="5">
    <source>
        <dbReference type="Google" id="ProtNLM"/>
    </source>
</evidence>
<dbReference type="OrthoDB" id="6358394at2759"/>
<evidence type="ECO:0000256" key="2">
    <source>
        <dbReference type="SAM" id="MobiDB-lite"/>
    </source>
</evidence>
<dbReference type="PANTHER" id="PTHR15895">
    <property type="entry name" value="IMMEDIATE EARLY RESPONSE GENE"/>
    <property type="match status" value="1"/>
</dbReference>
<dbReference type="InterPro" id="IPR008653">
    <property type="entry name" value="IER"/>
</dbReference>
<dbReference type="Proteomes" id="UP000316079">
    <property type="component" value="Unassembled WGS sequence"/>
</dbReference>
<keyword evidence="4" id="KW-1185">Reference proteome</keyword>
<protein>
    <recommendedName>
        <fullName evidence="5">Immediate early response 2 protein</fullName>
    </recommendedName>
</protein>
<accession>A0A553NMV9</accession>
<organism evidence="3 4">
    <name type="scientific">Danionella cerebrum</name>
    <dbReference type="NCBI Taxonomy" id="2873325"/>
    <lineage>
        <taxon>Eukaryota</taxon>
        <taxon>Metazoa</taxon>
        <taxon>Chordata</taxon>
        <taxon>Craniata</taxon>
        <taxon>Vertebrata</taxon>
        <taxon>Euteleostomi</taxon>
        <taxon>Actinopterygii</taxon>
        <taxon>Neopterygii</taxon>
        <taxon>Teleostei</taxon>
        <taxon>Ostariophysi</taxon>
        <taxon>Cypriniformes</taxon>
        <taxon>Danionidae</taxon>
        <taxon>Danioninae</taxon>
        <taxon>Danionella</taxon>
    </lineage>
</organism>
<gene>
    <name evidence="3" type="ORF">DNTS_028808</name>
</gene>
<dbReference type="Pfam" id="PF05760">
    <property type="entry name" value="IER"/>
    <property type="match status" value="1"/>
</dbReference>
<reference evidence="3 4" key="1">
    <citation type="journal article" date="2019" name="Sci. Data">
        <title>Hybrid genome assembly and annotation of Danionella translucida.</title>
        <authorList>
            <person name="Kadobianskyi M."/>
            <person name="Schulze L."/>
            <person name="Schuelke M."/>
            <person name="Judkewitz B."/>
        </authorList>
    </citation>
    <scope>NUCLEOTIDE SEQUENCE [LARGE SCALE GENOMIC DNA]</scope>
    <source>
        <strain evidence="3 4">Bolton</strain>
    </source>
</reference>
<name>A0A553NMV9_9TELE</name>
<evidence type="ECO:0000313" key="3">
    <source>
        <dbReference type="EMBL" id="TRY66776.1"/>
    </source>
</evidence>
<comment type="caution">
    <text evidence="3">The sequence shown here is derived from an EMBL/GenBank/DDBJ whole genome shotgun (WGS) entry which is preliminary data.</text>
</comment>
<evidence type="ECO:0000256" key="1">
    <source>
        <dbReference type="ARBA" id="ARBA00006186"/>
    </source>
</evidence>
<feature type="region of interest" description="Disordered" evidence="2">
    <location>
        <begin position="56"/>
        <end position="88"/>
    </location>
</feature>
<dbReference type="EMBL" id="SRMA01026824">
    <property type="protein sequence ID" value="TRY66776.1"/>
    <property type="molecule type" value="Genomic_DNA"/>
</dbReference>
<sequence length="163" mass="18317">MDVTAEAKQILVQALGKMYSSRSQRGGLRLHRSLLLTLVMKSARDIYHSVRLAKEMEPQSSQQVNPTEEEAQDRSGLPLPEVSTEGGTRDCYLLCPGKENISSDRVSRKRRSATTTHPDFLPCKKAKLEFTEVSRVLQRSSTNCGREMDSLCLVQVPRTMVSY</sequence>
<evidence type="ECO:0000313" key="4">
    <source>
        <dbReference type="Proteomes" id="UP000316079"/>
    </source>
</evidence>
<comment type="similarity">
    <text evidence="1">Belongs to the IER family.</text>
</comment>